<dbReference type="SUPFAM" id="SSF51735">
    <property type="entry name" value="NAD(P)-binding Rossmann-fold domains"/>
    <property type="match status" value="1"/>
</dbReference>
<dbReference type="EC" id="5.1.3.2" evidence="2"/>
<dbReference type="InterPro" id="IPR051783">
    <property type="entry name" value="NAD(P)-dependent_oxidoreduct"/>
</dbReference>
<dbReference type="InterPro" id="IPR001509">
    <property type="entry name" value="Epimerase_deHydtase"/>
</dbReference>
<dbReference type="EMBL" id="CU466930">
    <property type="protein sequence ID" value="CAO81121.1"/>
    <property type="molecule type" value="Genomic_DNA"/>
</dbReference>
<evidence type="ECO:0000313" key="2">
    <source>
        <dbReference type="EMBL" id="CAO81121.1"/>
    </source>
</evidence>
<dbReference type="KEGG" id="caci:CLOAM1261"/>
<protein>
    <submittedName>
        <fullName evidence="2">UDP-glucose 4-epimerase</fullName>
        <ecNumber evidence="2">5.1.3.2</ecNumber>
    </submittedName>
</protein>
<dbReference type="HOGENOM" id="CLU_007383_6_1_0"/>
<dbReference type="AlphaFoldDB" id="B0VII0"/>
<gene>
    <name evidence="2" type="ordered locus">CLOAM1261</name>
</gene>
<dbReference type="PANTHER" id="PTHR48079:SF6">
    <property type="entry name" value="NAD(P)-BINDING DOMAIN-CONTAINING PROTEIN-RELATED"/>
    <property type="match status" value="1"/>
</dbReference>
<organism evidence="2 3">
    <name type="scientific">Cloacimonas acidaminovorans (strain Evry)</name>
    <dbReference type="NCBI Taxonomy" id="459349"/>
    <lineage>
        <taxon>Bacteria</taxon>
        <taxon>Pseudomonadati</taxon>
        <taxon>Candidatus Cloacimonadota</taxon>
        <taxon>Candidatus Cloacimonadia</taxon>
        <taxon>Candidatus Cloacimonadales</taxon>
        <taxon>Candidatus Cloacimonadaceae</taxon>
        <taxon>Candidatus Cloacimonas</taxon>
    </lineage>
</organism>
<dbReference type="InterPro" id="IPR036291">
    <property type="entry name" value="NAD(P)-bd_dom_sf"/>
</dbReference>
<proteinExistence type="predicted"/>
<dbReference type="RefSeq" id="WP_015424979.1">
    <property type="nucleotide sequence ID" value="NC_020449.1"/>
</dbReference>
<sequence length="323" mass="35742">MKIAITGANGFVGSNLVKHFLSAGYEVKAIIRANAATTFIPSSAQIVRVDYDDVTSLLTAFTGVDIIIHNAGKTKANNAEQMFKANLGITEKIIAASNRIAESQQIIYLSSQAASRPSINNIPVKEDELGAPITIYGKSKLAAEEVIKQKCKKYYTIIRPCSVYGCGDKDFLQLFKIVDRGFSFQIGHKDKLLNMIYVSELCRFIELCVNNPSAYSQTFFATDGQVYKQSDIFSAIAKALNKHPITITVPESLAKIVFYAGDLYGHLFHKEVVVNKEKMKEILADAWLADISKAQNILGWQPIANLENNIKDTAKCYRALGWL</sequence>
<dbReference type="PANTHER" id="PTHR48079">
    <property type="entry name" value="PROTEIN YEEZ"/>
    <property type="match status" value="1"/>
</dbReference>
<dbReference type="OrthoDB" id="1490291at2"/>
<dbReference type="Pfam" id="PF01370">
    <property type="entry name" value="Epimerase"/>
    <property type="match status" value="1"/>
</dbReference>
<accession>B0VII0</accession>
<dbReference type="GO" id="GO:0004029">
    <property type="term" value="F:aldehyde dehydrogenase (NAD+) activity"/>
    <property type="evidence" value="ECO:0007669"/>
    <property type="project" value="TreeGrafter"/>
</dbReference>
<evidence type="ECO:0000313" key="3">
    <source>
        <dbReference type="Proteomes" id="UP000002019"/>
    </source>
</evidence>
<feature type="domain" description="NAD-dependent epimerase/dehydratase" evidence="1">
    <location>
        <begin position="3"/>
        <end position="167"/>
    </location>
</feature>
<keyword evidence="3" id="KW-1185">Reference proteome</keyword>
<dbReference type="Gene3D" id="3.40.50.720">
    <property type="entry name" value="NAD(P)-binding Rossmann-like Domain"/>
    <property type="match status" value="1"/>
</dbReference>
<dbReference type="eggNOG" id="COG0451">
    <property type="taxonomic scope" value="Bacteria"/>
</dbReference>
<keyword evidence="2" id="KW-0413">Isomerase</keyword>
<dbReference type="Proteomes" id="UP000002019">
    <property type="component" value="Chromosome"/>
</dbReference>
<dbReference type="STRING" id="459349.CLOAM1261"/>
<name>B0VII0_CLOAI</name>
<reference evidence="2 3" key="1">
    <citation type="journal article" date="2008" name="J. Bacteriol.">
        <title>'Candidatus Cloacamonas acidaminovorans': genome sequence reconstruction provides a first glimpse of a new bacterial division.</title>
        <authorList>
            <person name="Pelletier E."/>
            <person name="Kreimeyer A."/>
            <person name="Bocs S."/>
            <person name="Rouy Z."/>
            <person name="Gyapay G."/>
            <person name="Chouari R."/>
            <person name="Riviere D."/>
            <person name="Ganesan A."/>
            <person name="Daegelen P."/>
            <person name="Sghir A."/>
            <person name="Cohen G.N."/>
            <person name="Medigue C."/>
            <person name="Weissenbach J."/>
            <person name="Le Paslier D."/>
        </authorList>
    </citation>
    <scope>NUCLEOTIDE SEQUENCE [LARGE SCALE GENOMIC DNA]</scope>
    <source>
        <strain evidence="3">Evry</strain>
    </source>
</reference>
<dbReference type="GO" id="GO:0003978">
    <property type="term" value="F:UDP-glucose 4-epimerase activity"/>
    <property type="evidence" value="ECO:0007669"/>
    <property type="project" value="UniProtKB-EC"/>
</dbReference>
<evidence type="ECO:0000259" key="1">
    <source>
        <dbReference type="Pfam" id="PF01370"/>
    </source>
</evidence>
<dbReference type="GO" id="GO:0005737">
    <property type="term" value="C:cytoplasm"/>
    <property type="evidence" value="ECO:0007669"/>
    <property type="project" value="TreeGrafter"/>
</dbReference>